<dbReference type="EMBL" id="CM007899">
    <property type="protein sequence ID" value="OTG12827.1"/>
    <property type="molecule type" value="Genomic_DNA"/>
</dbReference>
<accession>A0A251TNX3</accession>
<dbReference type="InterPro" id="IPR056789">
    <property type="entry name" value="LRR_R13L1-DRL21"/>
</dbReference>
<keyword evidence="3" id="KW-1185">Reference proteome</keyword>
<evidence type="ECO:0000313" key="2">
    <source>
        <dbReference type="EMBL" id="OTG12827.1"/>
    </source>
</evidence>
<dbReference type="InterPro" id="IPR032675">
    <property type="entry name" value="LRR_dom_sf"/>
</dbReference>
<dbReference type="Proteomes" id="UP000215914">
    <property type="component" value="Chromosome 10"/>
</dbReference>
<organism evidence="2 3">
    <name type="scientific">Helianthus annuus</name>
    <name type="common">Common sunflower</name>
    <dbReference type="NCBI Taxonomy" id="4232"/>
    <lineage>
        <taxon>Eukaryota</taxon>
        <taxon>Viridiplantae</taxon>
        <taxon>Streptophyta</taxon>
        <taxon>Embryophyta</taxon>
        <taxon>Tracheophyta</taxon>
        <taxon>Spermatophyta</taxon>
        <taxon>Magnoliopsida</taxon>
        <taxon>eudicotyledons</taxon>
        <taxon>Gunneridae</taxon>
        <taxon>Pentapetalae</taxon>
        <taxon>asterids</taxon>
        <taxon>campanulids</taxon>
        <taxon>Asterales</taxon>
        <taxon>Asteraceae</taxon>
        <taxon>Asteroideae</taxon>
        <taxon>Heliantheae alliance</taxon>
        <taxon>Heliantheae</taxon>
        <taxon>Helianthus</taxon>
    </lineage>
</organism>
<dbReference type="Pfam" id="PF25019">
    <property type="entry name" value="LRR_R13L1-DRL21"/>
    <property type="match status" value="1"/>
</dbReference>
<feature type="domain" description="R13L1/DRL21-like LRR repeat region" evidence="1">
    <location>
        <begin position="15"/>
        <end position="147"/>
    </location>
</feature>
<dbReference type="OMA" id="VEYCPNF"/>
<evidence type="ECO:0000313" key="3">
    <source>
        <dbReference type="Proteomes" id="UP000215914"/>
    </source>
</evidence>
<gene>
    <name evidence="2" type="ORF">HannXRQ_Chr10g0313931</name>
</gene>
<dbReference type="SUPFAM" id="SSF52058">
    <property type="entry name" value="L domain-like"/>
    <property type="match status" value="1"/>
</dbReference>
<dbReference type="AlphaFoldDB" id="A0A251TNX3"/>
<reference evidence="3" key="1">
    <citation type="journal article" date="2017" name="Nature">
        <title>The sunflower genome provides insights into oil metabolism, flowering and Asterid evolution.</title>
        <authorList>
            <person name="Badouin H."/>
            <person name="Gouzy J."/>
            <person name="Grassa C.J."/>
            <person name="Murat F."/>
            <person name="Staton S.E."/>
            <person name="Cottret L."/>
            <person name="Lelandais-Briere C."/>
            <person name="Owens G.L."/>
            <person name="Carrere S."/>
            <person name="Mayjonade B."/>
            <person name="Legrand L."/>
            <person name="Gill N."/>
            <person name="Kane N.C."/>
            <person name="Bowers J.E."/>
            <person name="Hubner S."/>
            <person name="Bellec A."/>
            <person name="Berard A."/>
            <person name="Berges H."/>
            <person name="Blanchet N."/>
            <person name="Boniface M.C."/>
            <person name="Brunel D."/>
            <person name="Catrice O."/>
            <person name="Chaidir N."/>
            <person name="Claudel C."/>
            <person name="Donnadieu C."/>
            <person name="Faraut T."/>
            <person name="Fievet G."/>
            <person name="Helmstetter N."/>
            <person name="King M."/>
            <person name="Knapp S.J."/>
            <person name="Lai Z."/>
            <person name="Le Paslier M.C."/>
            <person name="Lippi Y."/>
            <person name="Lorenzon L."/>
            <person name="Mandel J.R."/>
            <person name="Marage G."/>
            <person name="Marchand G."/>
            <person name="Marquand E."/>
            <person name="Bret-Mestries E."/>
            <person name="Morien E."/>
            <person name="Nambeesan S."/>
            <person name="Nguyen T."/>
            <person name="Pegot-Espagnet P."/>
            <person name="Pouilly N."/>
            <person name="Raftis F."/>
            <person name="Sallet E."/>
            <person name="Schiex T."/>
            <person name="Thomas J."/>
            <person name="Vandecasteele C."/>
            <person name="Vares D."/>
            <person name="Vear F."/>
            <person name="Vautrin S."/>
            <person name="Crespi M."/>
            <person name="Mangin B."/>
            <person name="Burke J.M."/>
            <person name="Salse J."/>
            <person name="Munos S."/>
            <person name="Vincourt P."/>
            <person name="Rieseberg L.H."/>
            <person name="Langlade N.B."/>
        </authorList>
    </citation>
    <scope>NUCLEOTIDE SEQUENCE [LARGE SCALE GENOMIC DNA]</scope>
    <source>
        <strain evidence="3">cv. SF193</strain>
    </source>
</reference>
<name>A0A251TNX3_HELAN</name>
<dbReference type="Gene3D" id="3.80.10.10">
    <property type="entry name" value="Ribonuclease Inhibitor"/>
    <property type="match status" value="2"/>
</dbReference>
<evidence type="ECO:0000259" key="1">
    <source>
        <dbReference type="Pfam" id="PF25019"/>
    </source>
</evidence>
<dbReference type="PANTHER" id="PTHR47186">
    <property type="entry name" value="LEUCINE-RICH REPEAT-CONTAINING PROTEIN 57"/>
    <property type="match status" value="1"/>
</dbReference>
<dbReference type="PANTHER" id="PTHR47186:SF42">
    <property type="entry name" value="DISEASE RESISTANCE RPP13-LIKE PROTEIN 1"/>
    <property type="match status" value="1"/>
</dbReference>
<sequence length="279" mass="32211">MLPRFPVGKERGAKISELGDLNLLEGKLEIEGLKNVEGLSEAKSANLICKTNLSILLLDWLDSGTNIWKQRTPEMFPYMEEVLEGLEPNPSLEILKMHNYMGKTISPSWMGNLRNLVEIVFWGCKKCEHIPPLGRLPSLRVIRLLSMHSLKYFHDDDTNMSADNTDMFICIQRLEIMWCRELISLPDNLPKLEDLELNNCVKLISLPCNLPSIRKMNIEYCDGLLCLPDEIQSFKDLNKLEITRCKHLRKRCERNTGEDWHKISHIPNINIDDDDDDPL</sequence>
<protein>
    <submittedName>
        <fullName evidence="2">Putative leucine-rich repeat domain, L domain-like protein</fullName>
    </submittedName>
</protein>
<proteinExistence type="predicted"/>
<dbReference type="InParanoid" id="A0A251TNX3"/>